<feature type="region of interest" description="Disordered" evidence="4">
    <location>
        <begin position="720"/>
        <end position="789"/>
    </location>
</feature>
<feature type="region of interest" description="Disordered" evidence="4">
    <location>
        <begin position="1"/>
        <end position="27"/>
    </location>
</feature>
<protein>
    <recommendedName>
        <fullName evidence="7">DNA polymerase V</fullName>
    </recommendedName>
</protein>
<evidence type="ECO:0000313" key="6">
    <source>
        <dbReference type="Proteomes" id="UP000801428"/>
    </source>
</evidence>
<sequence>MGSKNRKREREPLQVENVEEAPVKRRKQLSEEHVKLAKLYEDLAAESDEVRFEAAKQLIVKFSPESKPAAKDVENALIRLIKGLCSQRKAARVGFSLTLTELLRQLFVGARIEGLNYDVASIINLVDEKTEIEGNVPGRARRDHLIGKLFGYKAIMQSTIVTEPELSMECWNKLLDHIYGMARDIPWLREECGLVLVEAVKSLKEQPQLQQCAEEAIKRLTPFKLVSTPQGVAVWLTVRASYETVLPDGVWHQKDPLSKKERSRLAKLMKEDFHVDSDNAKDETIKSAAANPNPTFAWNLVFGEVLRRDQSKGKSEEPAKAEFPQLWIDIVDNNLFSTTSSHERKSWGFKLFSNMITQVPAWAVPALFSPNLMRTVINQSKKDDRFLHTAALAALKSVQARVEQDDSSAVSIVVALTTKHGNIDFDRLTKTKTLEQVMLSADDSALKKIVRHFKAVILRPETEEPNVADSRRQAIADLLVNTVKHFRRYDQLSSDVLESENWLRNVLDLLVEFAYFVPTKDVKTSKVPLPPISEASRTMFQERLSSCLTKLLDVEVGSKSSFALLIVNIIRAKKASVKAFESVFKAEPKVMETVEKAFDTLDKISKKGSIAGNKMAAEGFMLLYSLTLMQVYNGDGDAIMMLDDLDASRKSMAKSKDSGEGSDTFIEIVLSFLGNPRTLFRKIGEEAFSIFASEIGSEGLQSLAEILDTVENLEGQKELFNQGDDAEEVKSDDDSDDDSELGSDVEMVDSDVEMVNGGEEDSNDGSSDSDSSDDDSESDDEDDDEEDDAELTQFNNLLQMTLGTAKADMNGDSDSDESDMDDEQMMALDPQLSKIFKQRSQVTSKKKDREDAKQNVVQFKSRVLDLLAIYLEKQYSNPLTLEVLLPILRRTRASANKQLAEKSTKMLKTYFDTRSKHKAPLPRPEAVDTVWAILKGIHEEAKNGGGAKSHADVCSSASLHVVKVLVGLDRAFYAGVVDVYAETQKEWFADKKSSLQPTLFTQFQNWSMNAQKQRK</sequence>
<evidence type="ECO:0000256" key="1">
    <source>
        <dbReference type="ARBA" id="ARBA00004123"/>
    </source>
</evidence>
<comment type="caution">
    <text evidence="5">The sequence shown here is derived from an EMBL/GenBank/DDBJ whole genome shotgun (WGS) entry which is preliminary data.</text>
</comment>
<dbReference type="PANTHER" id="PTHR13213:SF2">
    <property type="entry name" value="MYB-BINDING PROTEIN 1A"/>
    <property type="match status" value="1"/>
</dbReference>
<organism evidence="5 6">
    <name type="scientific">Curvularia kusanoi</name>
    <name type="common">Cochliobolus kusanoi</name>
    <dbReference type="NCBI Taxonomy" id="90978"/>
    <lineage>
        <taxon>Eukaryota</taxon>
        <taxon>Fungi</taxon>
        <taxon>Dikarya</taxon>
        <taxon>Ascomycota</taxon>
        <taxon>Pezizomycotina</taxon>
        <taxon>Dothideomycetes</taxon>
        <taxon>Pleosporomycetidae</taxon>
        <taxon>Pleosporales</taxon>
        <taxon>Pleosporineae</taxon>
        <taxon>Pleosporaceae</taxon>
        <taxon>Curvularia</taxon>
    </lineage>
</organism>
<evidence type="ECO:0000313" key="5">
    <source>
        <dbReference type="EMBL" id="KAF2996404.1"/>
    </source>
</evidence>
<dbReference type="InterPro" id="IPR007015">
    <property type="entry name" value="DNA_pol_V/MYBBP1A"/>
</dbReference>
<dbReference type="GO" id="GO:0000182">
    <property type="term" value="F:rDNA binding"/>
    <property type="evidence" value="ECO:0007669"/>
    <property type="project" value="TreeGrafter"/>
</dbReference>
<dbReference type="OrthoDB" id="342531at2759"/>
<comment type="similarity">
    <text evidence="2">Belongs to the MYBBP1A family.</text>
</comment>
<dbReference type="EMBL" id="SWKU01000027">
    <property type="protein sequence ID" value="KAF2996404.1"/>
    <property type="molecule type" value="Genomic_DNA"/>
</dbReference>
<dbReference type="Pfam" id="PF04931">
    <property type="entry name" value="DNA_pol_phi"/>
    <property type="match status" value="1"/>
</dbReference>
<dbReference type="AlphaFoldDB" id="A0A9P4W712"/>
<dbReference type="PANTHER" id="PTHR13213">
    <property type="entry name" value="MYB-BINDING PROTEIN 1A FAMILY MEMBER"/>
    <property type="match status" value="1"/>
</dbReference>
<keyword evidence="3" id="KW-0539">Nucleus</keyword>
<gene>
    <name evidence="5" type="ORF">E8E13_001678</name>
</gene>
<feature type="compositionally biased region" description="Acidic residues" evidence="4">
    <location>
        <begin position="724"/>
        <end position="763"/>
    </location>
</feature>
<comment type="subcellular location">
    <subcellularLocation>
        <location evidence="1">Nucleus</location>
    </subcellularLocation>
</comment>
<evidence type="ECO:0000256" key="3">
    <source>
        <dbReference type="ARBA" id="ARBA00023242"/>
    </source>
</evidence>
<evidence type="ECO:0000256" key="2">
    <source>
        <dbReference type="ARBA" id="ARBA00006809"/>
    </source>
</evidence>
<reference evidence="5" key="1">
    <citation type="submission" date="2019-04" db="EMBL/GenBank/DDBJ databases">
        <title>Sequencing of skin fungus with MAO and IRED activity.</title>
        <authorList>
            <person name="Marsaioli A.J."/>
            <person name="Bonatto J.M.C."/>
            <person name="Reis Junior O."/>
        </authorList>
    </citation>
    <scope>NUCLEOTIDE SEQUENCE</scope>
    <source>
        <strain evidence="5">30M1</strain>
    </source>
</reference>
<keyword evidence="6" id="KW-1185">Reference proteome</keyword>
<evidence type="ECO:0000256" key="4">
    <source>
        <dbReference type="SAM" id="MobiDB-lite"/>
    </source>
</evidence>
<evidence type="ECO:0008006" key="7">
    <source>
        <dbReference type="Google" id="ProtNLM"/>
    </source>
</evidence>
<dbReference type="GO" id="GO:0005730">
    <property type="term" value="C:nucleolus"/>
    <property type="evidence" value="ECO:0007669"/>
    <property type="project" value="InterPro"/>
</dbReference>
<dbReference type="GO" id="GO:0006355">
    <property type="term" value="P:regulation of DNA-templated transcription"/>
    <property type="evidence" value="ECO:0007669"/>
    <property type="project" value="InterPro"/>
</dbReference>
<dbReference type="Proteomes" id="UP000801428">
    <property type="component" value="Unassembled WGS sequence"/>
</dbReference>
<proteinExistence type="inferred from homology"/>
<feature type="compositionally biased region" description="Acidic residues" evidence="4">
    <location>
        <begin position="770"/>
        <end position="789"/>
    </location>
</feature>
<dbReference type="SUPFAM" id="SSF48371">
    <property type="entry name" value="ARM repeat"/>
    <property type="match status" value="1"/>
</dbReference>
<dbReference type="InterPro" id="IPR016024">
    <property type="entry name" value="ARM-type_fold"/>
</dbReference>
<accession>A0A9P4W712</accession>
<name>A0A9P4W712_CURKU</name>